<keyword evidence="1" id="KW-0812">Transmembrane</keyword>
<comment type="caution">
    <text evidence="2">The sequence shown here is derived from an EMBL/GenBank/DDBJ whole genome shotgun (WGS) entry which is preliminary data.</text>
</comment>
<evidence type="ECO:0000313" key="2">
    <source>
        <dbReference type="EMBL" id="KAF2098209.1"/>
    </source>
</evidence>
<evidence type="ECO:0000313" key="3">
    <source>
        <dbReference type="Proteomes" id="UP000799772"/>
    </source>
</evidence>
<organism evidence="2 3">
    <name type="scientific">Rhizodiscina lignyota</name>
    <dbReference type="NCBI Taxonomy" id="1504668"/>
    <lineage>
        <taxon>Eukaryota</taxon>
        <taxon>Fungi</taxon>
        <taxon>Dikarya</taxon>
        <taxon>Ascomycota</taxon>
        <taxon>Pezizomycotina</taxon>
        <taxon>Dothideomycetes</taxon>
        <taxon>Pleosporomycetidae</taxon>
        <taxon>Aulographales</taxon>
        <taxon>Rhizodiscinaceae</taxon>
        <taxon>Rhizodiscina</taxon>
    </lineage>
</organism>
<reference evidence="2" key="1">
    <citation type="journal article" date="2020" name="Stud. Mycol.">
        <title>101 Dothideomycetes genomes: a test case for predicting lifestyles and emergence of pathogens.</title>
        <authorList>
            <person name="Haridas S."/>
            <person name="Albert R."/>
            <person name="Binder M."/>
            <person name="Bloem J."/>
            <person name="Labutti K."/>
            <person name="Salamov A."/>
            <person name="Andreopoulos B."/>
            <person name="Baker S."/>
            <person name="Barry K."/>
            <person name="Bills G."/>
            <person name="Bluhm B."/>
            <person name="Cannon C."/>
            <person name="Castanera R."/>
            <person name="Culley D."/>
            <person name="Daum C."/>
            <person name="Ezra D."/>
            <person name="Gonzalez J."/>
            <person name="Henrissat B."/>
            <person name="Kuo A."/>
            <person name="Liang C."/>
            <person name="Lipzen A."/>
            <person name="Lutzoni F."/>
            <person name="Magnuson J."/>
            <person name="Mondo S."/>
            <person name="Nolan M."/>
            <person name="Ohm R."/>
            <person name="Pangilinan J."/>
            <person name="Park H.-J."/>
            <person name="Ramirez L."/>
            <person name="Alfaro M."/>
            <person name="Sun H."/>
            <person name="Tritt A."/>
            <person name="Yoshinaga Y."/>
            <person name="Zwiers L.-H."/>
            <person name="Turgeon B."/>
            <person name="Goodwin S."/>
            <person name="Spatafora J."/>
            <person name="Crous P."/>
            <person name="Grigoriev I."/>
        </authorList>
    </citation>
    <scope>NUCLEOTIDE SEQUENCE</scope>
    <source>
        <strain evidence="2">CBS 133067</strain>
    </source>
</reference>
<keyword evidence="1" id="KW-1133">Transmembrane helix</keyword>
<keyword evidence="1" id="KW-0472">Membrane</keyword>
<dbReference type="EMBL" id="ML978127">
    <property type="protein sequence ID" value="KAF2098209.1"/>
    <property type="molecule type" value="Genomic_DNA"/>
</dbReference>
<feature type="transmembrane region" description="Helical" evidence="1">
    <location>
        <begin position="98"/>
        <end position="117"/>
    </location>
</feature>
<keyword evidence="3" id="KW-1185">Reference proteome</keyword>
<accession>A0A9P4IFL2</accession>
<protein>
    <submittedName>
        <fullName evidence="2">Uncharacterized protein</fullName>
    </submittedName>
</protein>
<name>A0A9P4IFL2_9PEZI</name>
<evidence type="ECO:0000256" key="1">
    <source>
        <dbReference type="SAM" id="Phobius"/>
    </source>
</evidence>
<dbReference type="Proteomes" id="UP000799772">
    <property type="component" value="Unassembled WGS sequence"/>
</dbReference>
<dbReference type="AlphaFoldDB" id="A0A9P4IFL2"/>
<proteinExistence type="predicted"/>
<sequence>MTNATLDAFSTFITQHYLNQYTTTTMFLIQKLEETLEQARRPDSAQEHYMELLSVIDKRLELATSAMNQQHNLTAKAVQGLAKLAQGLTKVVPIVETLVFLVATLIVFVFVFFVLGYDFHKKGSLTASDAAALDKLHKKMEKETKDSQSADMAELIHEFGAILNHRHT</sequence>
<gene>
    <name evidence="2" type="ORF">NA57DRAFT_77002</name>
</gene>